<evidence type="ECO:0000259" key="9">
    <source>
        <dbReference type="PROSITE" id="PS50823"/>
    </source>
</evidence>
<keyword evidence="6" id="KW-1003">Cell membrane</keyword>
<dbReference type="PANTHER" id="PTHR42698">
    <property type="entry name" value="GTPASE ERA"/>
    <property type="match status" value="1"/>
</dbReference>
<keyword evidence="6" id="KW-0699">rRNA-binding</keyword>
<dbReference type="HOGENOM" id="CLU_038009_4_0_0"/>
<dbReference type="GO" id="GO:0003924">
    <property type="term" value="F:GTPase activity"/>
    <property type="evidence" value="ECO:0007669"/>
    <property type="project" value="UniProtKB-UniRule"/>
</dbReference>
<evidence type="ECO:0000256" key="1">
    <source>
        <dbReference type="ARBA" id="ARBA00007921"/>
    </source>
</evidence>
<dbReference type="InterPro" id="IPR009019">
    <property type="entry name" value="KH_sf_prok-type"/>
</dbReference>
<proteinExistence type="inferred from homology"/>
<dbReference type="PROSITE" id="PS50823">
    <property type="entry name" value="KH_TYPE_2"/>
    <property type="match status" value="1"/>
</dbReference>
<evidence type="ECO:0000256" key="8">
    <source>
        <dbReference type="RuleBase" id="RU003761"/>
    </source>
</evidence>
<gene>
    <name evidence="6" type="primary">era</name>
    <name evidence="11" type="ordered locus">Caur_0005</name>
</gene>
<dbReference type="PATRIC" id="fig|324602.8.peg.5"/>
<protein>
    <recommendedName>
        <fullName evidence="2 6">GTPase Era</fullName>
    </recommendedName>
</protein>
<dbReference type="FunCoup" id="A9WAN5">
    <property type="interactions" value="455"/>
</dbReference>
<dbReference type="Pfam" id="PF01926">
    <property type="entry name" value="MMR_HSR1"/>
    <property type="match status" value="1"/>
</dbReference>
<dbReference type="InterPro" id="IPR004044">
    <property type="entry name" value="KH_dom_type_2"/>
</dbReference>
<comment type="subcellular location">
    <subcellularLocation>
        <location evidence="6">Cytoplasm</location>
    </subcellularLocation>
    <subcellularLocation>
        <location evidence="6">Cell membrane</location>
        <topology evidence="6">Peripheral membrane protein</topology>
    </subcellularLocation>
</comment>
<dbReference type="PANTHER" id="PTHR42698:SF1">
    <property type="entry name" value="GTPASE ERA, MITOCHONDRIAL"/>
    <property type="match status" value="1"/>
</dbReference>
<dbReference type="EMBL" id="CP000909">
    <property type="protein sequence ID" value="ABY33263.1"/>
    <property type="molecule type" value="Genomic_DNA"/>
</dbReference>
<dbReference type="eggNOG" id="COG1159">
    <property type="taxonomic scope" value="Bacteria"/>
</dbReference>
<dbReference type="InterPro" id="IPR027417">
    <property type="entry name" value="P-loop_NTPase"/>
</dbReference>
<dbReference type="InterPro" id="IPR006073">
    <property type="entry name" value="GTP-bd"/>
</dbReference>
<evidence type="ECO:0000259" key="10">
    <source>
        <dbReference type="PROSITE" id="PS51713"/>
    </source>
</evidence>
<reference evidence="12" key="1">
    <citation type="journal article" date="2011" name="BMC Genomics">
        <title>Complete genome sequence of the filamentous anoxygenic phototrophic bacterium Chloroflexus aurantiacus.</title>
        <authorList>
            <person name="Tang K.H."/>
            <person name="Barry K."/>
            <person name="Chertkov O."/>
            <person name="Dalin E."/>
            <person name="Han C.S."/>
            <person name="Hauser L.J."/>
            <person name="Honchak B.M."/>
            <person name="Karbach L.E."/>
            <person name="Land M.L."/>
            <person name="Lapidus A."/>
            <person name="Larimer F.W."/>
            <person name="Mikhailova N."/>
            <person name="Pitluck S."/>
            <person name="Pierson B.K."/>
            <person name="Blankenship R.E."/>
        </authorList>
    </citation>
    <scope>NUCLEOTIDE SEQUENCE [LARGE SCALE GENOMIC DNA]</scope>
    <source>
        <strain evidence="12">ATCC 29366 / DSM 635 / J-10-fl</strain>
    </source>
</reference>
<dbReference type="GO" id="GO:0043024">
    <property type="term" value="F:ribosomal small subunit binding"/>
    <property type="evidence" value="ECO:0000318"/>
    <property type="project" value="GO_Central"/>
</dbReference>
<feature type="region of interest" description="G2" evidence="7">
    <location>
        <begin position="209"/>
        <end position="213"/>
    </location>
</feature>
<sequence length="469" mass="52542">MKYCSLDPDVGTLYLYFTDIEEGQATAVMEYPVSLLLDAQGAIFGCRLDLDDEVILSQLELVLEGSYNWLDGEYGHLYIRIADEDPVETITLSETAILDLDDDDLVLGIELALPEEWRTPERLQRLTPLMVTFDDEPVDGEGPVVFTPPAISADDLPDSDEEPATPVAEEPLQWRSGFVALVGKPNVGKSTLLNALLGEKVAIVSPRPQTTRVPVRGILSRPGEQIIFIDTPGIHEPSHRLGKLMVELAERTLPNADVICFMVDISQPPTRLDRMIAQQVQRARGHKLLVLNKVDQKPKRPGENYLPAYRELGQWEMEIAISARRRLGLTALLSEISARLPEGPPLYPLDQMTDQTEQQLAAEFVREKALFYLQQEVPHAIAIEVEEWQEKETATYIRMTINVEKESQKGILIGAGGGMLKKIGSAARASIERMLGRPVYLDLWVKVRPNWRDDPSALGWLGYRAKNFL</sequence>
<keyword evidence="12" id="KW-1185">Reference proteome</keyword>
<dbReference type="GO" id="GO:0005829">
    <property type="term" value="C:cytosol"/>
    <property type="evidence" value="ECO:0000318"/>
    <property type="project" value="GO_Central"/>
</dbReference>
<comment type="similarity">
    <text evidence="1 6 7 8">Belongs to the TRAFAC class TrmE-Era-EngA-EngB-Septin-like GTPase superfamily. Era GTPase family.</text>
</comment>
<organism evidence="11 12">
    <name type="scientific">Chloroflexus aurantiacus (strain ATCC 29366 / DSM 635 / J-10-fl)</name>
    <dbReference type="NCBI Taxonomy" id="324602"/>
    <lineage>
        <taxon>Bacteria</taxon>
        <taxon>Bacillati</taxon>
        <taxon>Chloroflexota</taxon>
        <taxon>Chloroflexia</taxon>
        <taxon>Chloroflexales</taxon>
        <taxon>Chloroflexineae</taxon>
        <taxon>Chloroflexaceae</taxon>
        <taxon>Chloroflexus</taxon>
    </lineage>
</organism>
<evidence type="ECO:0000256" key="2">
    <source>
        <dbReference type="ARBA" id="ARBA00020484"/>
    </source>
</evidence>
<accession>A9WAN5</accession>
<dbReference type="Proteomes" id="UP000002008">
    <property type="component" value="Chromosome"/>
</dbReference>
<dbReference type="InterPro" id="IPR005225">
    <property type="entry name" value="Small_GTP-bd"/>
</dbReference>
<dbReference type="GO" id="GO:0005525">
    <property type="term" value="F:GTP binding"/>
    <property type="evidence" value="ECO:0007669"/>
    <property type="project" value="UniProtKB-UniRule"/>
</dbReference>
<dbReference type="NCBIfam" id="TIGR00436">
    <property type="entry name" value="era"/>
    <property type="match status" value="1"/>
</dbReference>
<dbReference type="Pfam" id="PF07650">
    <property type="entry name" value="KH_2"/>
    <property type="match status" value="1"/>
</dbReference>
<dbReference type="HAMAP" id="MF_00367">
    <property type="entry name" value="GTPase_Era"/>
    <property type="match status" value="1"/>
</dbReference>
<dbReference type="PROSITE" id="PS51713">
    <property type="entry name" value="G_ERA"/>
    <property type="match status" value="1"/>
</dbReference>
<evidence type="ECO:0000256" key="6">
    <source>
        <dbReference type="HAMAP-Rule" id="MF_00367"/>
    </source>
</evidence>
<dbReference type="KEGG" id="cau:Caur_0005"/>
<dbReference type="InterPro" id="IPR005662">
    <property type="entry name" value="GTPase_Era-like"/>
</dbReference>
<evidence type="ECO:0000256" key="7">
    <source>
        <dbReference type="PROSITE-ProRule" id="PRU01050"/>
    </source>
</evidence>
<dbReference type="FunFam" id="3.30.300.20:FF:000003">
    <property type="entry name" value="GTPase Era"/>
    <property type="match status" value="1"/>
</dbReference>
<dbReference type="GO" id="GO:0005886">
    <property type="term" value="C:plasma membrane"/>
    <property type="evidence" value="ECO:0007669"/>
    <property type="project" value="UniProtKB-SubCell"/>
</dbReference>
<dbReference type="CDD" id="cd04163">
    <property type="entry name" value="Era"/>
    <property type="match status" value="1"/>
</dbReference>
<dbReference type="GO" id="GO:0070181">
    <property type="term" value="F:small ribosomal subunit rRNA binding"/>
    <property type="evidence" value="ECO:0007669"/>
    <property type="project" value="UniProtKB-UniRule"/>
</dbReference>
<dbReference type="STRING" id="324602.Caur_0005"/>
<dbReference type="RefSeq" id="WP_012255919.1">
    <property type="nucleotide sequence ID" value="NC_010175.1"/>
</dbReference>
<dbReference type="SUPFAM" id="SSF54814">
    <property type="entry name" value="Prokaryotic type KH domain (KH-domain type II)"/>
    <property type="match status" value="1"/>
</dbReference>
<keyword evidence="6" id="KW-0963">Cytoplasm</keyword>
<keyword evidence="4 6" id="KW-0694">RNA-binding</keyword>
<dbReference type="InterPro" id="IPR030388">
    <property type="entry name" value="G_ERA_dom"/>
</dbReference>
<feature type="region of interest" description="G1" evidence="7">
    <location>
        <begin position="183"/>
        <end position="190"/>
    </location>
</feature>
<dbReference type="GO" id="GO:0000028">
    <property type="term" value="P:ribosomal small subunit assembly"/>
    <property type="evidence" value="ECO:0000318"/>
    <property type="project" value="GO_Central"/>
</dbReference>
<feature type="domain" description="Era-type G" evidence="10">
    <location>
        <begin position="175"/>
        <end position="342"/>
    </location>
</feature>
<dbReference type="PRINTS" id="PR00326">
    <property type="entry name" value="GTP1OBG"/>
</dbReference>
<dbReference type="EnsemblBacteria" id="ABY33263">
    <property type="protein sequence ID" value="ABY33263"/>
    <property type="gene ID" value="Caur_0005"/>
</dbReference>
<keyword evidence="3 6" id="KW-0547">Nucleotide-binding</keyword>
<dbReference type="NCBIfam" id="NF000908">
    <property type="entry name" value="PRK00089.1"/>
    <property type="match status" value="1"/>
</dbReference>
<keyword evidence="5 6" id="KW-0342">GTP-binding</keyword>
<evidence type="ECO:0000313" key="11">
    <source>
        <dbReference type="EMBL" id="ABY33263.1"/>
    </source>
</evidence>
<feature type="region of interest" description="G5" evidence="7">
    <location>
        <begin position="321"/>
        <end position="323"/>
    </location>
</feature>
<keyword evidence="6" id="KW-0472">Membrane</keyword>
<evidence type="ECO:0000256" key="5">
    <source>
        <dbReference type="ARBA" id="ARBA00023134"/>
    </source>
</evidence>
<feature type="region of interest" description="G3" evidence="7">
    <location>
        <begin position="230"/>
        <end position="233"/>
    </location>
</feature>
<dbReference type="NCBIfam" id="TIGR00231">
    <property type="entry name" value="small_GTP"/>
    <property type="match status" value="1"/>
</dbReference>
<dbReference type="Gene3D" id="3.40.50.300">
    <property type="entry name" value="P-loop containing nucleotide triphosphate hydrolases"/>
    <property type="match status" value="1"/>
</dbReference>
<dbReference type="SUPFAM" id="SSF52540">
    <property type="entry name" value="P-loop containing nucleoside triphosphate hydrolases"/>
    <property type="match status" value="1"/>
</dbReference>
<dbReference type="CDD" id="cd22534">
    <property type="entry name" value="KH-II_Era"/>
    <property type="match status" value="1"/>
</dbReference>
<feature type="domain" description="KH type-2" evidence="9">
    <location>
        <begin position="373"/>
        <end position="449"/>
    </location>
</feature>
<evidence type="ECO:0000256" key="4">
    <source>
        <dbReference type="ARBA" id="ARBA00022884"/>
    </source>
</evidence>
<feature type="binding site" evidence="6">
    <location>
        <begin position="183"/>
        <end position="190"/>
    </location>
    <ligand>
        <name>GTP</name>
        <dbReference type="ChEBI" id="CHEBI:37565"/>
    </ligand>
</feature>
<dbReference type="AlphaFoldDB" id="A9WAN5"/>
<evidence type="ECO:0000256" key="3">
    <source>
        <dbReference type="ARBA" id="ARBA00022741"/>
    </source>
</evidence>
<name>A9WAN5_CHLAA</name>
<dbReference type="InParanoid" id="A9WAN5"/>
<dbReference type="InterPro" id="IPR015946">
    <property type="entry name" value="KH_dom-like_a/b"/>
</dbReference>
<dbReference type="GO" id="GO:0019843">
    <property type="term" value="F:rRNA binding"/>
    <property type="evidence" value="ECO:0000318"/>
    <property type="project" value="GO_Central"/>
</dbReference>
<feature type="region of interest" description="G4" evidence="7">
    <location>
        <begin position="292"/>
        <end position="295"/>
    </location>
</feature>
<comment type="function">
    <text evidence="6">An essential GTPase that binds both GDP and GTP, with rapid nucleotide exchange. Plays a role in 16S rRNA processing and 30S ribosomal subunit biogenesis and possibly also in cell cycle regulation and energy metabolism.</text>
</comment>
<feature type="binding site" evidence="6">
    <location>
        <begin position="230"/>
        <end position="234"/>
    </location>
    <ligand>
        <name>GTP</name>
        <dbReference type="ChEBI" id="CHEBI:37565"/>
    </ligand>
</feature>
<keyword evidence="6" id="KW-0690">Ribosome biogenesis</keyword>
<evidence type="ECO:0000313" key="12">
    <source>
        <dbReference type="Proteomes" id="UP000002008"/>
    </source>
</evidence>
<comment type="subunit">
    <text evidence="6">Monomer.</text>
</comment>
<dbReference type="Gene3D" id="3.30.300.20">
    <property type="match status" value="1"/>
</dbReference>
<feature type="binding site" evidence="6">
    <location>
        <begin position="292"/>
        <end position="295"/>
    </location>
    <ligand>
        <name>GTP</name>
        <dbReference type="ChEBI" id="CHEBI:37565"/>
    </ligand>
</feature>